<feature type="compositionally biased region" description="Basic and acidic residues" evidence="1">
    <location>
        <begin position="1"/>
        <end position="11"/>
    </location>
</feature>
<gene>
    <name evidence="2" type="ORF">UFOVP423_16</name>
</gene>
<protein>
    <submittedName>
        <fullName evidence="2">Uncharacterized protein</fullName>
    </submittedName>
</protein>
<organism evidence="2">
    <name type="scientific">uncultured Caudovirales phage</name>
    <dbReference type="NCBI Taxonomy" id="2100421"/>
    <lineage>
        <taxon>Viruses</taxon>
        <taxon>Duplodnaviria</taxon>
        <taxon>Heunggongvirae</taxon>
        <taxon>Uroviricota</taxon>
        <taxon>Caudoviricetes</taxon>
        <taxon>Peduoviridae</taxon>
        <taxon>Maltschvirus</taxon>
        <taxon>Maltschvirus maltsch</taxon>
    </lineage>
</organism>
<reference evidence="2" key="1">
    <citation type="submission" date="2020-04" db="EMBL/GenBank/DDBJ databases">
        <authorList>
            <person name="Chiriac C."/>
            <person name="Salcher M."/>
            <person name="Ghai R."/>
            <person name="Kavagutti S V."/>
        </authorList>
    </citation>
    <scope>NUCLEOTIDE SEQUENCE</scope>
</reference>
<name>A0A6J5M7B0_9CAUD</name>
<feature type="region of interest" description="Disordered" evidence="1">
    <location>
        <begin position="1"/>
        <end position="38"/>
    </location>
</feature>
<sequence length="38" mass="4134">MAKKEEVKAEELGGGFRANQCGEEAPAEPKDQVAEEKE</sequence>
<dbReference type="EMBL" id="LR796403">
    <property type="protein sequence ID" value="CAB4141982.1"/>
    <property type="molecule type" value="Genomic_DNA"/>
</dbReference>
<evidence type="ECO:0000313" key="2">
    <source>
        <dbReference type="EMBL" id="CAB4141982.1"/>
    </source>
</evidence>
<proteinExistence type="predicted"/>
<feature type="compositionally biased region" description="Basic and acidic residues" evidence="1">
    <location>
        <begin position="27"/>
        <end position="38"/>
    </location>
</feature>
<evidence type="ECO:0000256" key="1">
    <source>
        <dbReference type="SAM" id="MobiDB-lite"/>
    </source>
</evidence>
<accession>A0A6J5M7B0</accession>